<evidence type="ECO:0000313" key="1">
    <source>
        <dbReference type="EMBL" id="JAI03554.1"/>
    </source>
</evidence>
<dbReference type="AlphaFoldDB" id="A0A0E9XPC3"/>
<reference evidence="1" key="2">
    <citation type="journal article" date="2015" name="Fish Shellfish Immunol.">
        <title>Early steps in the European eel (Anguilla anguilla)-Vibrio vulnificus interaction in the gills: Role of the RtxA13 toxin.</title>
        <authorList>
            <person name="Callol A."/>
            <person name="Pajuelo D."/>
            <person name="Ebbesson L."/>
            <person name="Teles M."/>
            <person name="MacKenzie S."/>
            <person name="Amaro C."/>
        </authorList>
    </citation>
    <scope>NUCLEOTIDE SEQUENCE</scope>
</reference>
<protein>
    <submittedName>
        <fullName evidence="1">Uncharacterized protein</fullName>
    </submittedName>
</protein>
<name>A0A0E9XPC3_ANGAN</name>
<reference evidence="1" key="1">
    <citation type="submission" date="2014-11" db="EMBL/GenBank/DDBJ databases">
        <authorList>
            <person name="Amaro Gonzalez C."/>
        </authorList>
    </citation>
    <scope>NUCLEOTIDE SEQUENCE</scope>
</reference>
<proteinExistence type="predicted"/>
<sequence length="64" mass="7272">MLSPQADPRSVAFFYRVAGVLIGREGQLILDQFLEHAAKRFTWQSVDVIDSEVAGRQKLIRVKN</sequence>
<accession>A0A0E9XPC3</accession>
<organism evidence="1">
    <name type="scientific">Anguilla anguilla</name>
    <name type="common">European freshwater eel</name>
    <name type="synonym">Muraena anguilla</name>
    <dbReference type="NCBI Taxonomy" id="7936"/>
    <lineage>
        <taxon>Eukaryota</taxon>
        <taxon>Metazoa</taxon>
        <taxon>Chordata</taxon>
        <taxon>Craniata</taxon>
        <taxon>Vertebrata</taxon>
        <taxon>Euteleostomi</taxon>
        <taxon>Actinopterygii</taxon>
        <taxon>Neopterygii</taxon>
        <taxon>Teleostei</taxon>
        <taxon>Anguilliformes</taxon>
        <taxon>Anguillidae</taxon>
        <taxon>Anguilla</taxon>
    </lineage>
</organism>
<dbReference type="EMBL" id="GBXM01005024">
    <property type="protein sequence ID" value="JAI03554.1"/>
    <property type="molecule type" value="Transcribed_RNA"/>
</dbReference>